<evidence type="ECO:0000313" key="7">
    <source>
        <dbReference type="Proteomes" id="UP000298412"/>
    </source>
</evidence>
<dbReference type="Pfam" id="PF00669">
    <property type="entry name" value="Flagellin_N"/>
    <property type="match status" value="1"/>
</dbReference>
<name>A0A4R8WZ00_9MICO</name>
<evidence type="ECO:0000259" key="5">
    <source>
        <dbReference type="Pfam" id="PF00700"/>
    </source>
</evidence>
<comment type="similarity">
    <text evidence="2">Belongs to the bacterial flagellin family.</text>
</comment>
<proteinExistence type="inferred from homology"/>
<dbReference type="InterPro" id="IPR046358">
    <property type="entry name" value="Flagellin_C"/>
</dbReference>
<dbReference type="Gene3D" id="1.20.1330.10">
    <property type="entry name" value="f41 fragment of flagellin, N-terminal domain"/>
    <property type="match status" value="1"/>
</dbReference>
<dbReference type="PANTHER" id="PTHR42792:SF1">
    <property type="entry name" value="FLAGELLAR HOOK-ASSOCIATED PROTEIN 3"/>
    <property type="match status" value="1"/>
</dbReference>
<comment type="caution">
    <text evidence="6">The sequence shown here is derived from an EMBL/GenBank/DDBJ whole genome shotgun (WGS) entry which is preliminary data.</text>
</comment>
<keyword evidence="6" id="KW-0966">Cell projection</keyword>
<feature type="domain" description="Flagellin N-terminal" evidence="4">
    <location>
        <begin position="6"/>
        <end position="141"/>
    </location>
</feature>
<dbReference type="Pfam" id="PF00700">
    <property type="entry name" value="Flagellin_C"/>
    <property type="match status" value="1"/>
</dbReference>
<dbReference type="InterPro" id="IPR001029">
    <property type="entry name" value="Flagellin_N"/>
</dbReference>
<feature type="domain" description="Flagellin C-terminal" evidence="5">
    <location>
        <begin position="221"/>
        <end position="299"/>
    </location>
</feature>
<evidence type="ECO:0000256" key="3">
    <source>
        <dbReference type="ARBA" id="ARBA00023143"/>
    </source>
</evidence>
<gene>
    <name evidence="6" type="primary">flgL</name>
    <name evidence="6" type="ORF">E3O19_07615</name>
</gene>
<dbReference type="InterPro" id="IPR001492">
    <property type="entry name" value="Flagellin"/>
</dbReference>
<dbReference type="PANTHER" id="PTHR42792">
    <property type="entry name" value="FLAGELLIN"/>
    <property type="match status" value="1"/>
</dbReference>
<accession>A0A4R8WZ00</accession>
<dbReference type="GO" id="GO:0005198">
    <property type="term" value="F:structural molecule activity"/>
    <property type="evidence" value="ECO:0007669"/>
    <property type="project" value="InterPro"/>
</dbReference>
<keyword evidence="7" id="KW-1185">Reference proteome</keyword>
<organism evidence="6 7">
    <name type="scientific">Cryobacterium algoritolerans</name>
    <dbReference type="NCBI Taxonomy" id="1259184"/>
    <lineage>
        <taxon>Bacteria</taxon>
        <taxon>Bacillati</taxon>
        <taxon>Actinomycetota</taxon>
        <taxon>Actinomycetes</taxon>
        <taxon>Micrococcales</taxon>
        <taxon>Microbacteriaceae</taxon>
        <taxon>Cryobacterium</taxon>
    </lineage>
</organism>
<dbReference type="RefSeq" id="WP_134566699.1">
    <property type="nucleotide sequence ID" value="NZ_SOFP01000041.1"/>
</dbReference>
<dbReference type="GO" id="GO:0009424">
    <property type="term" value="C:bacterial-type flagellum hook"/>
    <property type="evidence" value="ECO:0007669"/>
    <property type="project" value="InterPro"/>
</dbReference>
<keyword evidence="6" id="KW-0282">Flagellum</keyword>
<dbReference type="InterPro" id="IPR013384">
    <property type="entry name" value="Flagell_FlgL"/>
</dbReference>
<evidence type="ECO:0000313" key="6">
    <source>
        <dbReference type="EMBL" id="TFC16280.1"/>
    </source>
</evidence>
<dbReference type="OrthoDB" id="9758307at2"/>
<evidence type="ECO:0000256" key="1">
    <source>
        <dbReference type="ARBA" id="ARBA00004365"/>
    </source>
</evidence>
<comment type="subcellular location">
    <subcellularLocation>
        <location evidence="1">Bacterial flagellum</location>
    </subcellularLocation>
</comment>
<sequence>MISRVTTQTQMRQAQSNLQTNLARMAQLQERASSLKAIERPSDDPAKAADSLAVRTDQRAVAQYSRNAENGSSWLTTANDALANTTDILNQVRDLTVQGANDGSLSPAAKEAIAVRLDGLKQDLLGQANSSYLGRTVFAGNSDAGVAFTVDPITQQATFNGAPGSTVARRIDSDTTVKVDVDGGVVFGNGPTSVFALIDQISTALRGTATTPPSNIGHFLTEVDARMKTVLTAQADVGVRQGQIQKAGETLVKQKGALEAQRSSIEDVDLGQAILDLKLQEVTYQSALAVTAKVLQPTLMDFLR</sequence>
<evidence type="ECO:0000256" key="2">
    <source>
        <dbReference type="ARBA" id="ARBA00005709"/>
    </source>
</evidence>
<protein>
    <submittedName>
        <fullName evidence="6">Flagellar hook-associated protein 3</fullName>
    </submittedName>
</protein>
<keyword evidence="3" id="KW-0975">Bacterial flagellum</keyword>
<evidence type="ECO:0000259" key="4">
    <source>
        <dbReference type="Pfam" id="PF00669"/>
    </source>
</evidence>
<reference evidence="6 7" key="1">
    <citation type="submission" date="2019-03" db="EMBL/GenBank/DDBJ databases">
        <title>Genomics of glacier-inhabiting Cryobacterium strains.</title>
        <authorList>
            <person name="Liu Q."/>
            <person name="Xin Y.-H."/>
        </authorList>
    </citation>
    <scope>NUCLEOTIDE SEQUENCE [LARGE SCALE GENOMIC DNA]</scope>
    <source>
        <strain evidence="6 7">MDT1-3</strain>
    </source>
</reference>
<dbReference type="AlphaFoldDB" id="A0A4R8WZ00"/>
<dbReference type="Proteomes" id="UP000298412">
    <property type="component" value="Unassembled WGS sequence"/>
</dbReference>
<dbReference type="NCBIfam" id="TIGR02550">
    <property type="entry name" value="flagell_flgL"/>
    <property type="match status" value="1"/>
</dbReference>
<dbReference type="GO" id="GO:0071973">
    <property type="term" value="P:bacterial-type flagellum-dependent cell motility"/>
    <property type="evidence" value="ECO:0007669"/>
    <property type="project" value="InterPro"/>
</dbReference>
<dbReference type="EMBL" id="SOFP01000041">
    <property type="protein sequence ID" value="TFC16280.1"/>
    <property type="molecule type" value="Genomic_DNA"/>
</dbReference>
<dbReference type="SUPFAM" id="SSF64518">
    <property type="entry name" value="Phase 1 flagellin"/>
    <property type="match status" value="1"/>
</dbReference>
<keyword evidence="6" id="KW-0969">Cilium</keyword>